<feature type="transmembrane region" description="Helical" evidence="1">
    <location>
        <begin position="83"/>
        <end position="110"/>
    </location>
</feature>
<keyword evidence="1" id="KW-0812">Transmembrane</keyword>
<keyword evidence="1" id="KW-0472">Membrane</keyword>
<accession>A0ABW4UR93</accession>
<name>A0ABW4UR93_9BACL</name>
<keyword evidence="3" id="KW-1185">Reference proteome</keyword>
<proteinExistence type="predicted"/>
<evidence type="ECO:0000313" key="2">
    <source>
        <dbReference type="EMBL" id="MFD1988935.1"/>
    </source>
</evidence>
<evidence type="ECO:0000313" key="3">
    <source>
        <dbReference type="Proteomes" id="UP001597403"/>
    </source>
</evidence>
<evidence type="ECO:0000256" key="1">
    <source>
        <dbReference type="SAM" id="Phobius"/>
    </source>
</evidence>
<gene>
    <name evidence="2" type="ORF">ACFSGI_02965</name>
</gene>
<sequence length="465" mass="54680">MKKNRVERYIYAAAELDKKFRTKVLDEIVYDKYRFIAPSHGINLVKLASHCLKARNRDLIMNIILLFIFCTSIVSTFREYGWYGVILFIPILFTWPLIVAYIVHIIFYLYSYWIVLNKLSQNSVSKDNSNSILGIDNDTYQKLNNNQNEEETNITYYGDYSPFVGAGIHLSGWSFVAETKLKNSDEYIYLNNSELYKYIEDRIKELQINSLRVDNQLYVDGRKIRGDSRFLNNDLSRPRKDVQIDFLKDNESIDEDHIRFYKSVQVTAWEGDFVCSFFFRIRCTEQNLYIEMQNYILPPLKKSFEDIDKYGYGINLSIIGKAFIKSIIPSIFSLFKSPKNVYKFMKQILIIWLKKQKQTLNTKSNHAFNYGATQSIREMVADNKFHNLLQESDAEMYQKQIEQRLFQSVLEYLDMFHIDTTVFKARQETIVNHGIMITGGNVQAENISNQTFSQKTQSKVKEVFS</sequence>
<protein>
    <submittedName>
        <fullName evidence="2">Uncharacterized protein</fullName>
    </submittedName>
</protein>
<dbReference type="RefSeq" id="WP_204827036.1">
    <property type="nucleotide sequence ID" value="NZ_JBHUGF010000006.1"/>
</dbReference>
<dbReference type="Proteomes" id="UP001597403">
    <property type="component" value="Unassembled WGS sequence"/>
</dbReference>
<dbReference type="EMBL" id="JBHUGF010000006">
    <property type="protein sequence ID" value="MFD1988935.1"/>
    <property type="molecule type" value="Genomic_DNA"/>
</dbReference>
<feature type="transmembrane region" description="Helical" evidence="1">
    <location>
        <begin position="59"/>
        <end position="77"/>
    </location>
</feature>
<comment type="caution">
    <text evidence="2">The sequence shown here is derived from an EMBL/GenBank/DDBJ whole genome shotgun (WGS) entry which is preliminary data.</text>
</comment>
<keyword evidence="1" id="KW-1133">Transmembrane helix</keyword>
<organism evidence="2 3">
    <name type="scientific">Paenibacillus nicotianae</name>
    <dbReference type="NCBI Taxonomy" id="1526551"/>
    <lineage>
        <taxon>Bacteria</taxon>
        <taxon>Bacillati</taxon>
        <taxon>Bacillota</taxon>
        <taxon>Bacilli</taxon>
        <taxon>Bacillales</taxon>
        <taxon>Paenibacillaceae</taxon>
        <taxon>Paenibacillus</taxon>
    </lineage>
</organism>
<reference evidence="3" key="1">
    <citation type="journal article" date="2019" name="Int. J. Syst. Evol. Microbiol.">
        <title>The Global Catalogue of Microorganisms (GCM) 10K type strain sequencing project: providing services to taxonomists for standard genome sequencing and annotation.</title>
        <authorList>
            <consortium name="The Broad Institute Genomics Platform"/>
            <consortium name="The Broad Institute Genome Sequencing Center for Infectious Disease"/>
            <person name="Wu L."/>
            <person name="Ma J."/>
        </authorList>
    </citation>
    <scope>NUCLEOTIDE SEQUENCE [LARGE SCALE GENOMIC DNA]</scope>
    <source>
        <strain evidence="3">CGMCC 1.15067</strain>
    </source>
</reference>